<evidence type="ECO:0000313" key="2">
    <source>
        <dbReference type="EMBL" id="KAL3866607.1"/>
    </source>
</evidence>
<evidence type="ECO:0000313" key="3">
    <source>
        <dbReference type="Proteomes" id="UP001634394"/>
    </source>
</evidence>
<dbReference type="EMBL" id="JBJQND010000009">
    <property type="protein sequence ID" value="KAL3866607.1"/>
    <property type="molecule type" value="Genomic_DNA"/>
</dbReference>
<evidence type="ECO:0000256" key="1">
    <source>
        <dbReference type="SAM" id="MobiDB-lite"/>
    </source>
</evidence>
<feature type="non-terminal residue" evidence="2">
    <location>
        <position position="88"/>
    </location>
</feature>
<name>A0ABD3VYD2_SINWO</name>
<reference evidence="2 3" key="1">
    <citation type="submission" date="2024-11" db="EMBL/GenBank/DDBJ databases">
        <title>Chromosome-level genome assembly of the freshwater bivalve Anodonta woodiana.</title>
        <authorList>
            <person name="Chen X."/>
        </authorList>
    </citation>
    <scope>NUCLEOTIDE SEQUENCE [LARGE SCALE GENOMIC DNA]</scope>
    <source>
        <strain evidence="2">MN2024</strain>
        <tissue evidence="2">Gills</tissue>
    </source>
</reference>
<keyword evidence="3" id="KW-1185">Reference proteome</keyword>
<dbReference type="Proteomes" id="UP001634394">
    <property type="component" value="Unassembled WGS sequence"/>
</dbReference>
<comment type="caution">
    <text evidence="2">The sequence shown here is derived from an EMBL/GenBank/DDBJ whole genome shotgun (WGS) entry which is preliminary data.</text>
</comment>
<gene>
    <name evidence="2" type="ORF">ACJMK2_043891</name>
</gene>
<organism evidence="2 3">
    <name type="scientific">Sinanodonta woodiana</name>
    <name type="common">Chinese pond mussel</name>
    <name type="synonym">Anodonta woodiana</name>
    <dbReference type="NCBI Taxonomy" id="1069815"/>
    <lineage>
        <taxon>Eukaryota</taxon>
        <taxon>Metazoa</taxon>
        <taxon>Spiralia</taxon>
        <taxon>Lophotrochozoa</taxon>
        <taxon>Mollusca</taxon>
        <taxon>Bivalvia</taxon>
        <taxon>Autobranchia</taxon>
        <taxon>Heteroconchia</taxon>
        <taxon>Palaeoheterodonta</taxon>
        <taxon>Unionida</taxon>
        <taxon>Unionoidea</taxon>
        <taxon>Unionidae</taxon>
        <taxon>Unioninae</taxon>
        <taxon>Sinanodonta</taxon>
    </lineage>
</organism>
<proteinExistence type="predicted"/>
<accession>A0ABD3VYD2</accession>
<dbReference type="AlphaFoldDB" id="A0ABD3VYD2"/>
<feature type="region of interest" description="Disordered" evidence="1">
    <location>
        <begin position="30"/>
        <end position="57"/>
    </location>
</feature>
<protein>
    <submittedName>
        <fullName evidence="2">Uncharacterized protein</fullName>
    </submittedName>
</protein>
<sequence length="88" mass="10003">MKSIQQDPNVSCDLLPYIDVSDKDVEYVQPVNEDKINDNSEAEEDEDADYSHTSSKVDANQDILQDVQTLLEEIQIPFLINKDETVVC</sequence>